<accession>A0A8R1I3V1</accession>
<dbReference type="PANTHER" id="PTHR24637:SF354">
    <property type="entry name" value="COLLAGEN"/>
    <property type="match status" value="1"/>
</dbReference>
<keyword evidence="4" id="KW-0472">Membrane</keyword>
<evidence type="ECO:0008006" key="7">
    <source>
        <dbReference type="Google" id="ProtNLM"/>
    </source>
</evidence>
<keyword evidence="2" id="KW-1015">Disulfide bond</keyword>
<dbReference type="PANTHER" id="PTHR24637">
    <property type="entry name" value="COLLAGEN"/>
    <property type="match status" value="1"/>
</dbReference>
<evidence type="ECO:0000256" key="4">
    <source>
        <dbReference type="SAM" id="Phobius"/>
    </source>
</evidence>
<evidence type="ECO:0000256" key="2">
    <source>
        <dbReference type="ARBA" id="ARBA00023157"/>
    </source>
</evidence>
<dbReference type="Pfam" id="PF01391">
    <property type="entry name" value="Collagen"/>
    <property type="match status" value="2"/>
</dbReference>
<dbReference type="EnsemblMetazoa" id="CJA14864.1">
    <property type="protein sequence ID" value="CJA14864.1"/>
    <property type="gene ID" value="WBGene00134068"/>
</dbReference>
<keyword evidence="4" id="KW-1133">Transmembrane helix</keyword>
<evidence type="ECO:0000313" key="5">
    <source>
        <dbReference type="EnsemblMetazoa" id="CJA14864.1"/>
    </source>
</evidence>
<dbReference type="OMA" id="RERVCEC"/>
<dbReference type="AlphaFoldDB" id="A0A8R1I3V1"/>
<keyword evidence="1" id="KW-0677">Repeat</keyword>
<proteinExistence type="predicted"/>
<sequence length="301" mass="31316">MNEKTRETAYAATILISLGISLSTVMSFFISVHPLAAILRPSIQNIVNDANYCQESAVEMRGMLSDIGSEYRNITREKRDEIDEFLRETGQSARERECDCRYPQGPPGLPGRDGLAGHKGSEGAPGLPARLPCEPPMDYKKFCSDPCPRGVQGLPGIHGIKGDQGKTGIPGKNGIPGVNGKMGPKGLEGPQGISGLDGEIGDAGADALPKPFIPGPPGPIGEEGEFGPPGPPGMPGIDGPMGAQGPRGKKGKPGFPGNDGSAGAEGLIGERGDEGNRGVCPTYCATDGGVFFVQPPDWMLQ</sequence>
<feature type="transmembrane region" description="Helical" evidence="4">
    <location>
        <begin position="12"/>
        <end position="36"/>
    </location>
</feature>
<reference evidence="5" key="2">
    <citation type="submission" date="2022-06" db="UniProtKB">
        <authorList>
            <consortium name="EnsemblMetazoa"/>
        </authorList>
    </citation>
    <scope>IDENTIFICATION</scope>
    <source>
        <strain evidence="5">DF5081</strain>
    </source>
</reference>
<feature type="compositionally biased region" description="Low complexity" evidence="3">
    <location>
        <begin position="235"/>
        <end position="246"/>
    </location>
</feature>
<feature type="region of interest" description="Disordered" evidence="3">
    <location>
        <begin position="101"/>
        <end position="123"/>
    </location>
</feature>
<reference evidence="6" key="1">
    <citation type="submission" date="2010-08" db="EMBL/GenBank/DDBJ databases">
        <authorList>
            <consortium name="Caenorhabditis japonica Sequencing Consortium"/>
            <person name="Wilson R.K."/>
        </authorList>
    </citation>
    <scope>NUCLEOTIDE SEQUENCE [LARGE SCALE GENOMIC DNA]</scope>
    <source>
        <strain evidence="6">DF5081</strain>
    </source>
</reference>
<feature type="region of interest" description="Disordered" evidence="3">
    <location>
        <begin position="158"/>
        <end position="178"/>
    </location>
</feature>
<keyword evidence="6" id="KW-1185">Reference proteome</keyword>
<keyword evidence="4" id="KW-0812">Transmembrane</keyword>
<dbReference type="Proteomes" id="UP000005237">
    <property type="component" value="Unassembled WGS sequence"/>
</dbReference>
<organism evidence="5 6">
    <name type="scientific">Caenorhabditis japonica</name>
    <dbReference type="NCBI Taxonomy" id="281687"/>
    <lineage>
        <taxon>Eukaryota</taxon>
        <taxon>Metazoa</taxon>
        <taxon>Ecdysozoa</taxon>
        <taxon>Nematoda</taxon>
        <taxon>Chromadorea</taxon>
        <taxon>Rhabditida</taxon>
        <taxon>Rhabditina</taxon>
        <taxon>Rhabditomorpha</taxon>
        <taxon>Rhabditoidea</taxon>
        <taxon>Rhabditidae</taxon>
        <taxon>Peloderinae</taxon>
        <taxon>Caenorhabditis</taxon>
    </lineage>
</organism>
<protein>
    <recommendedName>
        <fullName evidence="7">Nematode cuticle collagen N-terminal domain-containing protein</fullName>
    </recommendedName>
</protein>
<name>A0A8R1I3V1_CAEJA</name>
<evidence type="ECO:0000256" key="3">
    <source>
        <dbReference type="SAM" id="MobiDB-lite"/>
    </source>
</evidence>
<dbReference type="InterPro" id="IPR008160">
    <property type="entry name" value="Collagen"/>
</dbReference>
<evidence type="ECO:0000256" key="1">
    <source>
        <dbReference type="ARBA" id="ARBA00022737"/>
    </source>
</evidence>
<feature type="region of interest" description="Disordered" evidence="3">
    <location>
        <begin position="219"/>
        <end position="263"/>
    </location>
</feature>
<evidence type="ECO:0000313" key="6">
    <source>
        <dbReference type="Proteomes" id="UP000005237"/>
    </source>
</evidence>